<dbReference type="InterPro" id="IPR035849">
    <property type="entry name" value="Fes/Fps/Fer_SH2"/>
</dbReference>
<dbReference type="CDD" id="cd10361">
    <property type="entry name" value="SH2_Fps_family"/>
    <property type="match status" value="1"/>
</dbReference>
<dbReference type="Proteomes" id="UP001175271">
    <property type="component" value="Unassembled WGS sequence"/>
</dbReference>
<dbReference type="PROSITE" id="PS00109">
    <property type="entry name" value="PROTEIN_KINASE_TYR"/>
    <property type="match status" value="1"/>
</dbReference>
<dbReference type="PRINTS" id="PR00109">
    <property type="entry name" value="TYRKINASE"/>
</dbReference>
<evidence type="ECO:0000256" key="8">
    <source>
        <dbReference type="PROSITE-ProRule" id="PRU10141"/>
    </source>
</evidence>
<dbReference type="Pfam" id="PF07714">
    <property type="entry name" value="PK_Tyr_Ser-Thr"/>
    <property type="match status" value="1"/>
</dbReference>
<dbReference type="InterPro" id="IPR036860">
    <property type="entry name" value="SH2_dom_sf"/>
</dbReference>
<dbReference type="PRINTS" id="PR00401">
    <property type="entry name" value="SH2DOMAIN"/>
</dbReference>
<gene>
    <name evidence="12" type="ORF">QR680_014866</name>
</gene>
<evidence type="ECO:0000256" key="5">
    <source>
        <dbReference type="ARBA" id="ARBA00023137"/>
    </source>
</evidence>
<comment type="similarity">
    <text evidence="9">Belongs to the protein kinase superfamily. Tyr protein kinase family.</text>
</comment>
<dbReference type="InterPro" id="IPR000980">
    <property type="entry name" value="SH2"/>
</dbReference>
<evidence type="ECO:0000259" key="11">
    <source>
        <dbReference type="PROSITE" id="PS50011"/>
    </source>
</evidence>
<keyword evidence="1 9" id="KW-0808">Transferase</keyword>
<keyword evidence="13" id="KW-1185">Reference proteome</keyword>
<evidence type="ECO:0000256" key="9">
    <source>
        <dbReference type="RuleBase" id="RU362096"/>
    </source>
</evidence>
<dbReference type="Gene3D" id="3.30.200.20">
    <property type="entry name" value="Phosphorylase Kinase, domain 1"/>
    <property type="match status" value="1"/>
</dbReference>
<dbReference type="PANTHER" id="PTHR24418">
    <property type="entry name" value="TYROSINE-PROTEIN KINASE"/>
    <property type="match status" value="1"/>
</dbReference>
<dbReference type="Gene3D" id="1.10.510.10">
    <property type="entry name" value="Transferase(Phosphotransferase) domain 1"/>
    <property type="match status" value="1"/>
</dbReference>
<feature type="domain" description="Protein kinase" evidence="11">
    <location>
        <begin position="121"/>
        <end position="376"/>
    </location>
</feature>
<evidence type="ECO:0000256" key="3">
    <source>
        <dbReference type="ARBA" id="ARBA00022777"/>
    </source>
</evidence>
<feature type="domain" description="SH2" evidence="10">
    <location>
        <begin position="11"/>
        <end position="109"/>
    </location>
</feature>
<evidence type="ECO:0000256" key="1">
    <source>
        <dbReference type="ARBA" id="ARBA00022679"/>
    </source>
</evidence>
<dbReference type="InterPro" id="IPR000719">
    <property type="entry name" value="Prot_kinase_dom"/>
</dbReference>
<sequence>MVDRSLAAEQFYHGLLPREDIKSMLKNNGDFLVRTTEPVAGKPRAIVISVMVDHHDEDKGIKHYVVQRTSTGKYIIDKYGFDSISEMVNHHKNKESLVKTAEIIIRTPILRQNWELSHDDITVTKKLGEGAFGEVSKGTLKLKDGSSVSVAIKLAKLEVLKKEQIKEIVREARLMRNFSHPNIVKCYGVAAGQEPLMVVMELVSDGALDSYLQKTSLTPSQKMDFCLGAAWGIEYMHTKNVLHRDIAARNCLVGDGKIKISDFGLSREGSTYQMDPRRRVPIRWLAPETLRTAKYSRKTDVWAYGIMCWEIFANGAEPYGGMTVGEVNAKVKSGYRMPLPECTPTDMHQIVEVRCWSDSPNDRWAMSEIARALERITGTAKPTKNDNTLVMKSLMQSTTNRSAYGGPKSEFSFLGERY</sequence>
<evidence type="ECO:0000313" key="12">
    <source>
        <dbReference type="EMBL" id="KAK0420756.1"/>
    </source>
</evidence>
<dbReference type="SMART" id="SM00252">
    <property type="entry name" value="SH2"/>
    <property type="match status" value="1"/>
</dbReference>
<keyword evidence="5 9" id="KW-0829">Tyrosine-protein kinase</keyword>
<name>A0AA39IAC1_9BILA</name>
<dbReference type="AlphaFoldDB" id="A0AA39IAC1"/>
<keyword evidence="7" id="KW-0727">SH2 domain</keyword>
<keyword evidence="3 9" id="KW-0418">Kinase</keyword>
<evidence type="ECO:0000256" key="7">
    <source>
        <dbReference type="PROSITE-ProRule" id="PRU00191"/>
    </source>
</evidence>
<keyword evidence="4 8" id="KW-0067">ATP-binding</keyword>
<comment type="catalytic activity">
    <reaction evidence="6 9">
        <text>L-tyrosyl-[protein] + ATP = O-phospho-L-tyrosyl-[protein] + ADP + H(+)</text>
        <dbReference type="Rhea" id="RHEA:10596"/>
        <dbReference type="Rhea" id="RHEA-COMP:10136"/>
        <dbReference type="Rhea" id="RHEA-COMP:20101"/>
        <dbReference type="ChEBI" id="CHEBI:15378"/>
        <dbReference type="ChEBI" id="CHEBI:30616"/>
        <dbReference type="ChEBI" id="CHEBI:46858"/>
        <dbReference type="ChEBI" id="CHEBI:61978"/>
        <dbReference type="ChEBI" id="CHEBI:456216"/>
        <dbReference type="EC" id="2.7.10.2"/>
    </reaction>
</comment>
<dbReference type="InterPro" id="IPR001245">
    <property type="entry name" value="Ser-Thr/Tyr_kinase_cat_dom"/>
</dbReference>
<dbReference type="SUPFAM" id="SSF56112">
    <property type="entry name" value="Protein kinase-like (PK-like)"/>
    <property type="match status" value="1"/>
</dbReference>
<dbReference type="Gene3D" id="3.30.505.10">
    <property type="entry name" value="SH2 domain"/>
    <property type="match status" value="1"/>
</dbReference>
<dbReference type="PROSITE" id="PS50001">
    <property type="entry name" value="SH2"/>
    <property type="match status" value="1"/>
</dbReference>
<dbReference type="EMBL" id="JAUCMV010000002">
    <property type="protein sequence ID" value="KAK0420756.1"/>
    <property type="molecule type" value="Genomic_DNA"/>
</dbReference>
<dbReference type="InterPro" id="IPR050198">
    <property type="entry name" value="Non-receptor_tyrosine_kinases"/>
</dbReference>
<dbReference type="InterPro" id="IPR017441">
    <property type="entry name" value="Protein_kinase_ATP_BS"/>
</dbReference>
<dbReference type="PROSITE" id="PS50011">
    <property type="entry name" value="PROTEIN_KINASE_DOM"/>
    <property type="match status" value="1"/>
</dbReference>
<dbReference type="GO" id="GO:0004715">
    <property type="term" value="F:non-membrane spanning protein tyrosine kinase activity"/>
    <property type="evidence" value="ECO:0007669"/>
    <property type="project" value="UniProtKB-EC"/>
</dbReference>
<keyword evidence="2 8" id="KW-0547">Nucleotide-binding</keyword>
<dbReference type="InterPro" id="IPR011009">
    <property type="entry name" value="Kinase-like_dom_sf"/>
</dbReference>
<dbReference type="InterPro" id="IPR020635">
    <property type="entry name" value="Tyr_kinase_cat_dom"/>
</dbReference>
<evidence type="ECO:0000256" key="2">
    <source>
        <dbReference type="ARBA" id="ARBA00022741"/>
    </source>
</evidence>
<dbReference type="GO" id="GO:0005524">
    <property type="term" value="F:ATP binding"/>
    <property type="evidence" value="ECO:0007669"/>
    <property type="project" value="UniProtKB-UniRule"/>
</dbReference>
<dbReference type="SMART" id="SM00219">
    <property type="entry name" value="TyrKc"/>
    <property type="match status" value="1"/>
</dbReference>
<dbReference type="SUPFAM" id="SSF55550">
    <property type="entry name" value="SH2 domain"/>
    <property type="match status" value="1"/>
</dbReference>
<feature type="binding site" evidence="8">
    <location>
        <position position="153"/>
    </location>
    <ligand>
        <name>ATP</name>
        <dbReference type="ChEBI" id="CHEBI:30616"/>
    </ligand>
</feature>
<evidence type="ECO:0000313" key="13">
    <source>
        <dbReference type="Proteomes" id="UP001175271"/>
    </source>
</evidence>
<dbReference type="Pfam" id="PF00017">
    <property type="entry name" value="SH2"/>
    <property type="match status" value="1"/>
</dbReference>
<evidence type="ECO:0000256" key="6">
    <source>
        <dbReference type="ARBA" id="ARBA00051245"/>
    </source>
</evidence>
<comment type="caution">
    <text evidence="12">The sequence shown here is derived from an EMBL/GenBank/DDBJ whole genome shotgun (WGS) entry which is preliminary data.</text>
</comment>
<dbReference type="InterPro" id="IPR008266">
    <property type="entry name" value="Tyr_kinase_AS"/>
</dbReference>
<dbReference type="FunFam" id="3.30.200.20:FF:000518">
    <property type="entry name" value="Tyrosine-protein kinase"/>
    <property type="match status" value="1"/>
</dbReference>
<evidence type="ECO:0000256" key="4">
    <source>
        <dbReference type="ARBA" id="ARBA00022840"/>
    </source>
</evidence>
<reference evidence="12" key="1">
    <citation type="submission" date="2023-06" db="EMBL/GenBank/DDBJ databases">
        <title>Genomic analysis of the entomopathogenic nematode Steinernema hermaphroditum.</title>
        <authorList>
            <person name="Schwarz E.M."/>
            <person name="Heppert J.K."/>
            <person name="Baniya A."/>
            <person name="Schwartz H.T."/>
            <person name="Tan C.-H."/>
            <person name="Antoshechkin I."/>
            <person name="Sternberg P.W."/>
            <person name="Goodrich-Blair H."/>
            <person name="Dillman A.R."/>
        </authorList>
    </citation>
    <scope>NUCLEOTIDE SEQUENCE</scope>
    <source>
        <strain evidence="12">PS9179</strain>
        <tissue evidence="12">Whole animal</tissue>
    </source>
</reference>
<dbReference type="FunFam" id="3.30.505.10:FF:000051">
    <property type="entry name" value="Tyrosine-protein kinase"/>
    <property type="match status" value="1"/>
</dbReference>
<dbReference type="CDD" id="cd00192">
    <property type="entry name" value="PTKc"/>
    <property type="match status" value="1"/>
</dbReference>
<dbReference type="PROSITE" id="PS00107">
    <property type="entry name" value="PROTEIN_KINASE_ATP"/>
    <property type="match status" value="1"/>
</dbReference>
<proteinExistence type="inferred from homology"/>
<protein>
    <recommendedName>
        <fullName evidence="9">Tyrosine-protein kinase</fullName>
        <ecNumber evidence="9">2.7.10.2</ecNumber>
    </recommendedName>
</protein>
<accession>A0AA39IAC1</accession>
<organism evidence="12 13">
    <name type="scientific">Steinernema hermaphroditum</name>
    <dbReference type="NCBI Taxonomy" id="289476"/>
    <lineage>
        <taxon>Eukaryota</taxon>
        <taxon>Metazoa</taxon>
        <taxon>Ecdysozoa</taxon>
        <taxon>Nematoda</taxon>
        <taxon>Chromadorea</taxon>
        <taxon>Rhabditida</taxon>
        <taxon>Tylenchina</taxon>
        <taxon>Panagrolaimomorpha</taxon>
        <taxon>Strongyloidoidea</taxon>
        <taxon>Steinernematidae</taxon>
        <taxon>Steinernema</taxon>
    </lineage>
</organism>
<dbReference type="EC" id="2.7.10.2" evidence="9"/>
<evidence type="ECO:0000259" key="10">
    <source>
        <dbReference type="PROSITE" id="PS50001"/>
    </source>
</evidence>